<dbReference type="EMBL" id="CP104013">
    <property type="protein sequence ID" value="UYP48691.1"/>
    <property type="molecule type" value="Genomic_DNA"/>
</dbReference>
<organism evidence="1 2">
    <name type="scientific">Candidatus Lokiarchaeum ossiferum</name>
    <dbReference type="NCBI Taxonomy" id="2951803"/>
    <lineage>
        <taxon>Archaea</taxon>
        <taxon>Promethearchaeati</taxon>
        <taxon>Promethearchaeota</taxon>
        <taxon>Promethearchaeia</taxon>
        <taxon>Promethearchaeales</taxon>
        <taxon>Promethearchaeaceae</taxon>
        <taxon>Candidatus Lokiarchaeum</taxon>
    </lineage>
</organism>
<keyword evidence="2" id="KW-1185">Reference proteome</keyword>
<name>A0ABY6I1L1_9ARCH</name>
<dbReference type="Proteomes" id="UP001208689">
    <property type="component" value="Chromosome"/>
</dbReference>
<protein>
    <submittedName>
        <fullName evidence="1">Uncharacterized protein</fullName>
    </submittedName>
</protein>
<sequence>MFESLKRIKETTKYQPANLLCNPSQDMKYLWIIQKDSSQYLFYHEFFDDKPLDGILISGLLSALNIFSEEKIGPQGINNIEMGDLQWIYTPDSSLNLLIIAACDKECNSTVMQERLSVIQKMFITTFGINKEFWEDWDGNTSKFNSFNDIVTTLQEQWAKANEMMNVGVIFDLLGIFQEILYLFIKIINENFGALMHEEILRNIHGYKKKIEQWLKTEAIFDRYRIIDLFLPQIDIINYKINFNQTEGTKVLGLNPIGLDSNVLTPIFMIVIKHFKKVIKSVAGENVWMKIIQKYLRPYLFSKWEVLEKYNLTREILEIILN</sequence>
<reference evidence="1" key="1">
    <citation type="submission" date="2022-09" db="EMBL/GenBank/DDBJ databases">
        <title>Actin cytoskeleton and complex cell architecture in an #Asgard archaeon.</title>
        <authorList>
            <person name="Ponce Toledo R.I."/>
            <person name="Schleper C."/>
            <person name="Rodrigues Oliveira T."/>
            <person name="Wollweber F."/>
            <person name="Xu J."/>
            <person name="Rittmann S."/>
            <person name="Klingl A."/>
            <person name="Pilhofer M."/>
        </authorList>
    </citation>
    <scope>NUCLEOTIDE SEQUENCE</scope>
    <source>
        <strain evidence="1">B-35</strain>
    </source>
</reference>
<proteinExistence type="predicted"/>
<evidence type="ECO:0000313" key="1">
    <source>
        <dbReference type="EMBL" id="UYP48691.1"/>
    </source>
</evidence>
<accession>A0ABY6I1L1</accession>
<evidence type="ECO:0000313" key="2">
    <source>
        <dbReference type="Proteomes" id="UP001208689"/>
    </source>
</evidence>
<gene>
    <name evidence="1" type="ORF">NEF87_004976</name>
</gene>